<sequence>MPRDTKERLTCACGRAPTLAFYGYDKNGEPYVHLKVFKQRRVYGEIVARGGVVEIYCPNCERPTRVRMSVGGTHIVRPPATARECLPQAPD</sequence>
<dbReference type="EMBL" id="ON191531">
    <property type="protein sequence ID" value="URG17379.1"/>
    <property type="molecule type" value="Genomic_DNA"/>
</dbReference>
<gene>
    <name evidence="1" type="ORF">Mbo2_009</name>
</gene>
<evidence type="ECO:0000313" key="1">
    <source>
        <dbReference type="EMBL" id="URG17379.1"/>
    </source>
</evidence>
<name>A0A9E7LH48_9CAUD</name>
<organism evidence="1 2">
    <name type="scientific">Rhodococcus phage Mbo2</name>
    <dbReference type="NCBI Taxonomy" id="2936911"/>
    <lineage>
        <taxon>Viruses</taxon>
        <taxon>Duplodnaviria</taxon>
        <taxon>Heunggongvirae</taxon>
        <taxon>Uroviricota</taxon>
        <taxon>Caudoviricetes</taxon>
        <taxon>Caudoviricetes incertae sedis</taxon>
        <taxon>Mboduovirus</taxon>
        <taxon>Mboduovirus mbo2</taxon>
    </lineage>
</organism>
<accession>A0A9E7LH48</accession>
<proteinExistence type="predicted"/>
<evidence type="ECO:0000313" key="2">
    <source>
        <dbReference type="Proteomes" id="UP001057233"/>
    </source>
</evidence>
<protein>
    <submittedName>
        <fullName evidence="1">Uncharacterized protein</fullName>
    </submittedName>
</protein>
<keyword evidence="2" id="KW-1185">Reference proteome</keyword>
<reference evidence="1" key="1">
    <citation type="submission" date="2022-04" db="EMBL/GenBank/DDBJ databases">
        <authorList>
            <person name="Hwangbo M."/>
            <person name="Wang B."/>
            <person name="Gill J.J."/>
            <person name="Chu K.-H."/>
            <person name="Young R."/>
        </authorList>
    </citation>
    <scope>NUCLEOTIDE SEQUENCE</scope>
</reference>
<dbReference type="Proteomes" id="UP001057233">
    <property type="component" value="Segment"/>
</dbReference>